<name>A0ACB9X2Z4_CHAAC</name>
<reference evidence="1" key="1">
    <citation type="submission" date="2022-05" db="EMBL/GenBank/DDBJ databases">
        <title>Chromosome-level genome of Chaenocephalus aceratus.</title>
        <authorList>
            <person name="Park H."/>
        </authorList>
    </citation>
    <scope>NUCLEOTIDE SEQUENCE</scope>
    <source>
        <strain evidence="1">KU_202001</strain>
    </source>
</reference>
<proteinExistence type="predicted"/>
<organism evidence="1 2">
    <name type="scientific">Chaenocephalus aceratus</name>
    <name type="common">Blackfin icefish</name>
    <name type="synonym">Chaenichthys aceratus</name>
    <dbReference type="NCBI Taxonomy" id="36190"/>
    <lineage>
        <taxon>Eukaryota</taxon>
        <taxon>Metazoa</taxon>
        <taxon>Chordata</taxon>
        <taxon>Craniata</taxon>
        <taxon>Vertebrata</taxon>
        <taxon>Euteleostomi</taxon>
        <taxon>Actinopterygii</taxon>
        <taxon>Neopterygii</taxon>
        <taxon>Teleostei</taxon>
        <taxon>Neoteleostei</taxon>
        <taxon>Acanthomorphata</taxon>
        <taxon>Eupercaria</taxon>
        <taxon>Perciformes</taxon>
        <taxon>Notothenioidei</taxon>
        <taxon>Channichthyidae</taxon>
        <taxon>Chaenocephalus</taxon>
    </lineage>
</organism>
<sequence>MITRARSTSNVFNFDILYISKLYIRSVIICTKCNAI</sequence>
<keyword evidence="2" id="KW-1185">Reference proteome</keyword>
<dbReference type="EMBL" id="CM043793">
    <property type="protein sequence ID" value="KAI4820554.1"/>
    <property type="molecule type" value="Genomic_DNA"/>
</dbReference>
<comment type="caution">
    <text evidence="1">The sequence shown here is derived from an EMBL/GenBank/DDBJ whole genome shotgun (WGS) entry which is preliminary data.</text>
</comment>
<protein>
    <submittedName>
        <fullName evidence="1">Uncharacterized protein</fullName>
    </submittedName>
</protein>
<evidence type="ECO:0000313" key="1">
    <source>
        <dbReference type="EMBL" id="KAI4820554.1"/>
    </source>
</evidence>
<gene>
    <name evidence="1" type="ORF">KUCAC02_028528</name>
</gene>
<dbReference type="Proteomes" id="UP001057452">
    <property type="component" value="Chromosome 9"/>
</dbReference>
<accession>A0ACB9X2Z4</accession>
<evidence type="ECO:0000313" key="2">
    <source>
        <dbReference type="Proteomes" id="UP001057452"/>
    </source>
</evidence>